<evidence type="ECO:0000313" key="1">
    <source>
        <dbReference type="EMBL" id="JAH52013.1"/>
    </source>
</evidence>
<reference evidence="1" key="2">
    <citation type="journal article" date="2015" name="Fish Shellfish Immunol.">
        <title>Early steps in the European eel (Anguilla anguilla)-Vibrio vulnificus interaction in the gills: Role of the RtxA13 toxin.</title>
        <authorList>
            <person name="Callol A."/>
            <person name="Pajuelo D."/>
            <person name="Ebbesson L."/>
            <person name="Teles M."/>
            <person name="MacKenzie S."/>
            <person name="Amaro C."/>
        </authorList>
    </citation>
    <scope>NUCLEOTIDE SEQUENCE</scope>
</reference>
<sequence>MNTSLLPTGIARSHNITPLYLV</sequence>
<dbReference type="EMBL" id="GBXM01056564">
    <property type="protein sequence ID" value="JAH52013.1"/>
    <property type="molecule type" value="Transcribed_RNA"/>
</dbReference>
<proteinExistence type="predicted"/>
<dbReference type="AlphaFoldDB" id="A0A0E9TH11"/>
<accession>A0A0E9TH11</accession>
<organism evidence="1">
    <name type="scientific">Anguilla anguilla</name>
    <name type="common">European freshwater eel</name>
    <name type="synonym">Muraena anguilla</name>
    <dbReference type="NCBI Taxonomy" id="7936"/>
    <lineage>
        <taxon>Eukaryota</taxon>
        <taxon>Metazoa</taxon>
        <taxon>Chordata</taxon>
        <taxon>Craniata</taxon>
        <taxon>Vertebrata</taxon>
        <taxon>Euteleostomi</taxon>
        <taxon>Actinopterygii</taxon>
        <taxon>Neopterygii</taxon>
        <taxon>Teleostei</taxon>
        <taxon>Anguilliformes</taxon>
        <taxon>Anguillidae</taxon>
        <taxon>Anguilla</taxon>
    </lineage>
</organism>
<reference evidence="1" key="1">
    <citation type="submission" date="2014-11" db="EMBL/GenBank/DDBJ databases">
        <authorList>
            <person name="Amaro Gonzalez C."/>
        </authorList>
    </citation>
    <scope>NUCLEOTIDE SEQUENCE</scope>
</reference>
<protein>
    <submittedName>
        <fullName evidence="1">Uncharacterized protein</fullName>
    </submittedName>
</protein>
<name>A0A0E9TH11_ANGAN</name>